<organism evidence="2 3">
    <name type="scientific">Pontixanthobacter rizhaonensis</name>
    <dbReference type="NCBI Taxonomy" id="2730337"/>
    <lineage>
        <taxon>Bacteria</taxon>
        <taxon>Pseudomonadati</taxon>
        <taxon>Pseudomonadota</taxon>
        <taxon>Alphaproteobacteria</taxon>
        <taxon>Sphingomonadales</taxon>
        <taxon>Erythrobacteraceae</taxon>
        <taxon>Pontixanthobacter</taxon>
    </lineage>
</organism>
<dbReference type="Proteomes" id="UP000561181">
    <property type="component" value="Unassembled WGS sequence"/>
</dbReference>
<dbReference type="AlphaFoldDB" id="A0A848QSM8"/>
<proteinExistence type="predicted"/>
<keyword evidence="3" id="KW-1185">Reference proteome</keyword>
<accession>A0A848QSM8</accession>
<feature type="transmembrane region" description="Helical" evidence="1">
    <location>
        <begin position="34"/>
        <end position="53"/>
    </location>
</feature>
<keyword evidence="1" id="KW-0472">Membrane</keyword>
<protein>
    <submittedName>
        <fullName evidence="2">Uncharacterized protein</fullName>
    </submittedName>
</protein>
<sequence length="55" mass="5726">MAKIQTALRNPALASLKNARLESDRLENTLMESARAGIVIGCAAALALAGTTLPF</sequence>
<comment type="caution">
    <text evidence="2">The sequence shown here is derived from an EMBL/GenBank/DDBJ whole genome shotgun (WGS) entry which is preliminary data.</text>
</comment>
<keyword evidence="1" id="KW-1133">Transmembrane helix</keyword>
<keyword evidence="1" id="KW-0812">Transmembrane</keyword>
<gene>
    <name evidence="2" type="ORF">HKD42_10525</name>
</gene>
<evidence type="ECO:0000256" key="1">
    <source>
        <dbReference type="SAM" id="Phobius"/>
    </source>
</evidence>
<dbReference type="EMBL" id="JABCRE010000003">
    <property type="protein sequence ID" value="NMW32496.1"/>
    <property type="molecule type" value="Genomic_DNA"/>
</dbReference>
<evidence type="ECO:0000313" key="3">
    <source>
        <dbReference type="Proteomes" id="UP000561181"/>
    </source>
</evidence>
<name>A0A848QSM8_9SPHN</name>
<dbReference type="RefSeq" id="WP_170013140.1">
    <property type="nucleotide sequence ID" value="NZ_JABCRE010000003.1"/>
</dbReference>
<reference evidence="2 3" key="1">
    <citation type="submission" date="2020-04" db="EMBL/GenBank/DDBJ databases">
        <authorList>
            <person name="Liu A."/>
        </authorList>
    </citation>
    <scope>NUCLEOTIDE SEQUENCE [LARGE SCALE GENOMIC DNA]</scope>
    <source>
        <strain evidence="2 3">RZ02</strain>
    </source>
</reference>
<evidence type="ECO:0000313" key="2">
    <source>
        <dbReference type="EMBL" id="NMW32496.1"/>
    </source>
</evidence>